<keyword evidence="19" id="KW-1185">Reference proteome</keyword>
<dbReference type="PANTHER" id="PTHR28286:SF2">
    <property type="entry name" value="BACTERIORHODOPSIN _OPSIN, NOPA (EUROFUNG)"/>
    <property type="match status" value="1"/>
</dbReference>
<reference evidence="18 19" key="1">
    <citation type="submission" date="2017-12" db="EMBL/GenBank/DDBJ databases">
        <title>Sequencing, de novo assembly and annotation of complete genome of a new Thraustochytrid species, strain FCC1311.</title>
        <authorList>
            <person name="Sedici K."/>
            <person name="Godart F."/>
            <person name="Aiese Cigliano R."/>
            <person name="Sanseverino W."/>
            <person name="Barakat M."/>
            <person name="Ortet P."/>
            <person name="Marechal E."/>
            <person name="Cagnac O."/>
            <person name="Amato A."/>
        </authorList>
    </citation>
    <scope>NUCLEOTIDE SEQUENCE [LARGE SCALE GENOMIC DNA]</scope>
</reference>
<evidence type="ECO:0000256" key="9">
    <source>
        <dbReference type="ARBA" id="ARBA00022925"/>
    </source>
</evidence>
<keyword evidence="6" id="KW-0479">Metal-binding</keyword>
<evidence type="ECO:0000313" key="19">
    <source>
        <dbReference type="Proteomes" id="UP000241890"/>
    </source>
</evidence>
<dbReference type="GO" id="GO:0009881">
    <property type="term" value="F:photoreceptor activity"/>
    <property type="evidence" value="ECO:0007669"/>
    <property type="project" value="UniProtKB-KW"/>
</dbReference>
<dbReference type="SUPFAM" id="SSF81321">
    <property type="entry name" value="Family A G protein-coupled receptor-like"/>
    <property type="match status" value="1"/>
</dbReference>
<feature type="transmembrane region" description="Helical" evidence="16">
    <location>
        <begin position="47"/>
        <end position="68"/>
    </location>
</feature>
<dbReference type="GO" id="GO:0005886">
    <property type="term" value="C:plasma membrane"/>
    <property type="evidence" value="ECO:0007669"/>
    <property type="project" value="TreeGrafter"/>
</dbReference>
<dbReference type="GO" id="GO:0007602">
    <property type="term" value="P:phototransduction"/>
    <property type="evidence" value="ECO:0007669"/>
    <property type="project" value="UniProtKB-KW"/>
</dbReference>
<accession>A0A2R5G0B6</accession>
<dbReference type="Proteomes" id="UP000241890">
    <property type="component" value="Unassembled WGS sequence"/>
</dbReference>
<dbReference type="SUPFAM" id="SSF144232">
    <property type="entry name" value="HIT/MYND zinc finger-like"/>
    <property type="match status" value="1"/>
</dbReference>
<evidence type="ECO:0000256" key="7">
    <source>
        <dbReference type="ARBA" id="ARBA00022771"/>
    </source>
</evidence>
<dbReference type="PANTHER" id="PTHR28286">
    <property type="match status" value="1"/>
</dbReference>
<evidence type="ECO:0000256" key="10">
    <source>
        <dbReference type="ARBA" id="ARBA00022989"/>
    </source>
</evidence>
<evidence type="ECO:0000256" key="5">
    <source>
        <dbReference type="ARBA" id="ARBA00022692"/>
    </source>
</evidence>
<gene>
    <name evidence="18" type="ORF">FCC1311_001842</name>
</gene>
<comment type="caution">
    <text evidence="18">The sequence shown here is derived from an EMBL/GenBank/DDBJ whole genome shotgun (WGS) entry which is preliminary data.</text>
</comment>
<feature type="transmembrane region" description="Helical" evidence="16">
    <location>
        <begin position="181"/>
        <end position="205"/>
    </location>
</feature>
<keyword evidence="8" id="KW-0862">Zinc</keyword>
<evidence type="ECO:0000256" key="12">
    <source>
        <dbReference type="ARBA" id="ARBA00023136"/>
    </source>
</evidence>
<dbReference type="Gene3D" id="1.20.1070.10">
    <property type="entry name" value="Rhodopsin 7-helix transmembrane proteins"/>
    <property type="match status" value="1"/>
</dbReference>
<evidence type="ECO:0000256" key="8">
    <source>
        <dbReference type="ARBA" id="ARBA00022833"/>
    </source>
</evidence>
<evidence type="ECO:0000256" key="14">
    <source>
        <dbReference type="PROSITE-ProRule" id="PRU00134"/>
    </source>
</evidence>
<name>A0A2R5G0B6_9STRA</name>
<evidence type="ECO:0000313" key="18">
    <source>
        <dbReference type="EMBL" id="GBG23965.1"/>
    </source>
</evidence>
<protein>
    <submittedName>
        <fullName evidence="18">Programmed cell death protein 2</fullName>
    </submittedName>
</protein>
<comment type="subcellular location">
    <subcellularLocation>
        <location evidence="1">Membrane</location>
        <topology evidence="1">Multi-pass membrane protein</topology>
    </subcellularLocation>
</comment>
<feature type="domain" description="MYND-type" evidence="17">
    <location>
        <begin position="639"/>
        <end position="678"/>
    </location>
</feature>
<keyword evidence="10 16" id="KW-1133">Transmembrane helix</keyword>
<evidence type="ECO:0000256" key="1">
    <source>
        <dbReference type="ARBA" id="ARBA00004141"/>
    </source>
</evidence>
<keyword evidence="3" id="KW-0600">Photoreceptor protein</keyword>
<comment type="similarity">
    <text evidence="2">Belongs to the archaeal/bacterial/fungal opsin family.</text>
</comment>
<dbReference type="Pfam" id="PF01753">
    <property type="entry name" value="zf-MYND"/>
    <property type="match status" value="1"/>
</dbReference>
<feature type="transmembrane region" description="Helical" evidence="16">
    <location>
        <begin position="146"/>
        <end position="169"/>
    </location>
</feature>
<evidence type="ECO:0000256" key="3">
    <source>
        <dbReference type="ARBA" id="ARBA00022543"/>
    </source>
</evidence>
<dbReference type="AlphaFoldDB" id="A0A2R5G0B6"/>
<evidence type="ECO:0000256" key="16">
    <source>
        <dbReference type="SAM" id="Phobius"/>
    </source>
</evidence>
<keyword evidence="12 16" id="KW-0472">Membrane</keyword>
<keyword evidence="13" id="KW-0675">Receptor</keyword>
<keyword evidence="11" id="KW-0157">Chromophore</keyword>
<evidence type="ECO:0000256" key="6">
    <source>
        <dbReference type="ARBA" id="ARBA00022723"/>
    </source>
</evidence>
<evidence type="ECO:0000259" key="17">
    <source>
        <dbReference type="PROSITE" id="PS50865"/>
    </source>
</evidence>
<evidence type="ECO:0000256" key="2">
    <source>
        <dbReference type="ARBA" id="ARBA00008130"/>
    </source>
</evidence>
<dbReference type="Gene3D" id="6.10.140.2220">
    <property type="match status" value="1"/>
</dbReference>
<dbReference type="PROSITE" id="PS50865">
    <property type="entry name" value="ZF_MYND_2"/>
    <property type="match status" value="1"/>
</dbReference>
<keyword evidence="4" id="KW-0716">Sensory transduction</keyword>
<evidence type="ECO:0000256" key="15">
    <source>
        <dbReference type="SAM" id="MobiDB-lite"/>
    </source>
</evidence>
<keyword evidence="9" id="KW-0681">Retinal protein</keyword>
<sequence length="680" mass="76542">MIYTDQVMTLVLFDELSTLGALVRGVTSATSVMLVIFYLYQWHYGRSTLYSIYVQVVTALVYGLAAVGKGDWMFARVAFGDEIRQVALGRYIVWMVTCPVMLFGFFGLISMLGPNVEPVKVNFMVMKDLLVMAFGVTATFQENQTVQYIFLACAITTVLVFMTDVYYLERVRQEYFAQGDLLVWLHGITALLFISWGIFPLMYFLGPPVLNIMSHEGDVIGHAIGDLIGKNLFGFGMWYMRYNKLLPYIQSQGNAVCVYTGYELDPESHMVRYSTHMVVPTPEHDEEEGESEKEKSRVWNAEQRVKILIIEPAVSFQRLFMYMLKDVNVDAEMALDLNHAKSILRRGRVDDFETILVNLTTHFDRPNALKEFKKIVSEEPFQVPVLGYTFDDNCLAMLEKEDKRNELTHGIVHHVLDEVFLGDLVRHWAQTSYLWRETSRAREVESEIRRSASSLHLIRSSAGKTLRDMPEFPSSTSGSGAASSSVKPMDDAEFNAALVARQQALLMQTPSFYQPPQMYMQPPQPQMQQQMQPQMQQQPQPQMVAMPASPQMQQPQGGLQVQVQQPTLPRKNSISVPNSPVGSLSRQNSFSQGSPVASLSRQNSFSQGSPKAAGLSRQNSFVQGAQPITSLEGAGDSTCSNDGCSKRSEMICGGCHQATYCNRDCQLAHWRNGHKQACKK</sequence>
<feature type="compositionally biased region" description="Polar residues" evidence="15">
    <location>
        <begin position="570"/>
        <end position="609"/>
    </location>
</feature>
<dbReference type="InParanoid" id="A0A2R5G0B6"/>
<organism evidence="18 19">
    <name type="scientific">Hondaea fermentalgiana</name>
    <dbReference type="NCBI Taxonomy" id="2315210"/>
    <lineage>
        <taxon>Eukaryota</taxon>
        <taxon>Sar</taxon>
        <taxon>Stramenopiles</taxon>
        <taxon>Bigyra</taxon>
        <taxon>Labyrinthulomycetes</taxon>
        <taxon>Thraustochytrida</taxon>
        <taxon>Thraustochytriidae</taxon>
        <taxon>Hondaea</taxon>
    </lineage>
</organism>
<feature type="compositionally biased region" description="Low complexity" evidence="15">
    <location>
        <begin position="522"/>
        <end position="569"/>
    </location>
</feature>
<evidence type="ECO:0000256" key="11">
    <source>
        <dbReference type="ARBA" id="ARBA00022991"/>
    </source>
</evidence>
<feature type="transmembrane region" description="Helical" evidence="16">
    <location>
        <begin position="20"/>
        <end position="40"/>
    </location>
</feature>
<dbReference type="EMBL" id="BEYU01000001">
    <property type="protein sequence ID" value="GBG23965.1"/>
    <property type="molecule type" value="Genomic_DNA"/>
</dbReference>
<feature type="region of interest" description="Disordered" evidence="15">
    <location>
        <begin position="522"/>
        <end position="618"/>
    </location>
</feature>
<dbReference type="InterPro" id="IPR002893">
    <property type="entry name" value="Znf_MYND"/>
</dbReference>
<dbReference type="Pfam" id="PF01036">
    <property type="entry name" value="Bac_rhodopsin"/>
    <property type="match status" value="1"/>
</dbReference>
<keyword evidence="7 14" id="KW-0863">Zinc-finger</keyword>
<feature type="transmembrane region" description="Helical" evidence="16">
    <location>
        <begin position="88"/>
        <end position="109"/>
    </location>
</feature>
<dbReference type="PROSITE" id="PS01360">
    <property type="entry name" value="ZF_MYND_1"/>
    <property type="match status" value="1"/>
</dbReference>
<dbReference type="InterPro" id="IPR001425">
    <property type="entry name" value="Arc/bac/fun_rhodopsins"/>
</dbReference>
<proteinExistence type="inferred from homology"/>
<feature type="region of interest" description="Disordered" evidence="15">
    <location>
        <begin position="466"/>
        <end position="487"/>
    </location>
</feature>
<feature type="compositionally biased region" description="Low complexity" evidence="15">
    <location>
        <begin position="474"/>
        <end position="485"/>
    </location>
</feature>
<dbReference type="SMART" id="SM01021">
    <property type="entry name" value="Bac_rhodopsin"/>
    <property type="match status" value="1"/>
</dbReference>
<dbReference type="OrthoDB" id="206772at2759"/>
<dbReference type="GO" id="GO:0008270">
    <property type="term" value="F:zinc ion binding"/>
    <property type="evidence" value="ECO:0007669"/>
    <property type="project" value="UniProtKB-KW"/>
</dbReference>
<evidence type="ECO:0000256" key="4">
    <source>
        <dbReference type="ARBA" id="ARBA00022606"/>
    </source>
</evidence>
<evidence type="ECO:0000256" key="13">
    <source>
        <dbReference type="ARBA" id="ARBA00023170"/>
    </source>
</evidence>
<keyword evidence="5 16" id="KW-0812">Transmembrane</keyword>